<keyword evidence="2" id="KW-1185">Reference proteome</keyword>
<evidence type="ECO:0000313" key="2">
    <source>
        <dbReference type="Proteomes" id="UP000762676"/>
    </source>
</evidence>
<accession>A0AAV4JRU4</accession>
<protein>
    <submittedName>
        <fullName evidence="1">Uncharacterized protein</fullName>
    </submittedName>
</protein>
<dbReference type="EMBL" id="BMAT01007027">
    <property type="protein sequence ID" value="GFS24428.1"/>
    <property type="molecule type" value="Genomic_DNA"/>
</dbReference>
<organism evidence="1 2">
    <name type="scientific">Elysia marginata</name>
    <dbReference type="NCBI Taxonomy" id="1093978"/>
    <lineage>
        <taxon>Eukaryota</taxon>
        <taxon>Metazoa</taxon>
        <taxon>Spiralia</taxon>
        <taxon>Lophotrochozoa</taxon>
        <taxon>Mollusca</taxon>
        <taxon>Gastropoda</taxon>
        <taxon>Heterobranchia</taxon>
        <taxon>Euthyneura</taxon>
        <taxon>Panpulmonata</taxon>
        <taxon>Sacoglossa</taxon>
        <taxon>Placobranchoidea</taxon>
        <taxon>Plakobranchidae</taxon>
        <taxon>Elysia</taxon>
    </lineage>
</organism>
<proteinExistence type="predicted"/>
<sequence>MCRSALWVSSVKTQDQTCQPDTKDKISDKSRHYHLGRMSAHVGLLGILADHISQKARQDISDILTLQEKTDRQGGT</sequence>
<reference evidence="1 2" key="1">
    <citation type="journal article" date="2021" name="Elife">
        <title>Chloroplast acquisition without the gene transfer in kleptoplastic sea slugs, Plakobranchus ocellatus.</title>
        <authorList>
            <person name="Maeda T."/>
            <person name="Takahashi S."/>
            <person name="Yoshida T."/>
            <person name="Shimamura S."/>
            <person name="Takaki Y."/>
            <person name="Nagai Y."/>
            <person name="Toyoda A."/>
            <person name="Suzuki Y."/>
            <person name="Arimoto A."/>
            <person name="Ishii H."/>
            <person name="Satoh N."/>
            <person name="Nishiyama T."/>
            <person name="Hasebe M."/>
            <person name="Maruyama T."/>
            <person name="Minagawa J."/>
            <person name="Obokata J."/>
            <person name="Shigenobu S."/>
        </authorList>
    </citation>
    <scope>NUCLEOTIDE SEQUENCE [LARGE SCALE GENOMIC DNA]</scope>
</reference>
<dbReference type="AlphaFoldDB" id="A0AAV4JRU4"/>
<dbReference type="Proteomes" id="UP000762676">
    <property type="component" value="Unassembled WGS sequence"/>
</dbReference>
<name>A0AAV4JRU4_9GAST</name>
<comment type="caution">
    <text evidence="1">The sequence shown here is derived from an EMBL/GenBank/DDBJ whole genome shotgun (WGS) entry which is preliminary data.</text>
</comment>
<gene>
    <name evidence="1" type="ORF">ElyMa_003415400</name>
</gene>
<evidence type="ECO:0000313" key="1">
    <source>
        <dbReference type="EMBL" id="GFS24428.1"/>
    </source>
</evidence>